<dbReference type="OrthoDB" id="5403747at2759"/>
<evidence type="ECO:0000313" key="4">
    <source>
        <dbReference type="Proteomes" id="UP000030678"/>
    </source>
</evidence>
<name>V9DC82_9EURO</name>
<gene>
    <name evidence="3" type="ORF">G647_05379</name>
</gene>
<evidence type="ECO:0000256" key="1">
    <source>
        <dbReference type="SAM" id="MobiDB-lite"/>
    </source>
</evidence>
<sequence>MAPKGSRVSASASGVGDPNFEFVMSVFKNCEQVNLIKPDWNEVAKEHGIKHGHNASSKIKSIVEHHGLIWERNSIRPGSAIGDGAFNANAKAAVGEPKIAKGRGRKRKPDADAGDDGDDDEIADTPSCGKNGSVKKGKKSQPVVKAEDSGSEVEEVQLKKEENSDGVKKEKNENENENDG</sequence>
<protein>
    <recommendedName>
        <fullName evidence="2">Myb-like DNA-binding domain-containing protein</fullName>
    </recommendedName>
</protein>
<dbReference type="VEuPathDB" id="FungiDB:G647_05379"/>
<accession>V9DC82</accession>
<feature type="compositionally biased region" description="Acidic residues" evidence="1">
    <location>
        <begin position="112"/>
        <end position="123"/>
    </location>
</feature>
<evidence type="ECO:0000313" key="3">
    <source>
        <dbReference type="EMBL" id="ETI23577.1"/>
    </source>
</evidence>
<dbReference type="RefSeq" id="XP_008727932.1">
    <property type="nucleotide sequence ID" value="XM_008729710.1"/>
</dbReference>
<feature type="domain" description="Myb-like DNA-binding" evidence="2">
    <location>
        <begin position="17"/>
        <end position="57"/>
    </location>
</feature>
<dbReference type="HOGENOM" id="CLU_120558_0_0_1"/>
<dbReference type="GeneID" id="19983872"/>
<reference evidence="3 4" key="1">
    <citation type="submission" date="2013-03" db="EMBL/GenBank/DDBJ databases">
        <title>The Genome Sequence of Cladophialophora carrionii CBS 160.54.</title>
        <authorList>
            <consortium name="The Broad Institute Genomics Platform"/>
            <person name="Cuomo C."/>
            <person name="de Hoog S."/>
            <person name="Gorbushina A."/>
            <person name="Walker B."/>
            <person name="Young S.K."/>
            <person name="Zeng Q."/>
            <person name="Gargeya S."/>
            <person name="Fitzgerald M."/>
            <person name="Haas B."/>
            <person name="Abouelleil A."/>
            <person name="Allen A.W."/>
            <person name="Alvarado L."/>
            <person name="Arachchi H.M."/>
            <person name="Berlin A.M."/>
            <person name="Chapman S.B."/>
            <person name="Gainer-Dewar J."/>
            <person name="Goldberg J."/>
            <person name="Griggs A."/>
            <person name="Gujja S."/>
            <person name="Hansen M."/>
            <person name="Howarth C."/>
            <person name="Imamovic A."/>
            <person name="Ireland A."/>
            <person name="Larimer J."/>
            <person name="McCowan C."/>
            <person name="Murphy C."/>
            <person name="Pearson M."/>
            <person name="Poon T.W."/>
            <person name="Priest M."/>
            <person name="Roberts A."/>
            <person name="Saif S."/>
            <person name="Shea T."/>
            <person name="Sisk P."/>
            <person name="Sykes S."/>
            <person name="Wortman J."/>
            <person name="Nusbaum C."/>
            <person name="Birren B."/>
        </authorList>
    </citation>
    <scope>NUCLEOTIDE SEQUENCE [LARGE SCALE GENOMIC DNA]</scope>
    <source>
        <strain evidence="3 4">CBS 160.54</strain>
    </source>
</reference>
<dbReference type="EMBL" id="KB822705">
    <property type="protein sequence ID" value="ETI23577.1"/>
    <property type="molecule type" value="Genomic_DNA"/>
</dbReference>
<feature type="compositionally biased region" description="Basic and acidic residues" evidence="1">
    <location>
        <begin position="156"/>
        <end position="174"/>
    </location>
</feature>
<proteinExistence type="predicted"/>
<evidence type="ECO:0000259" key="2">
    <source>
        <dbReference type="Pfam" id="PF22980"/>
    </source>
</evidence>
<dbReference type="Proteomes" id="UP000030678">
    <property type="component" value="Unassembled WGS sequence"/>
</dbReference>
<dbReference type="InterPro" id="IPR054505">
    <property type="entry name" value="Myb_DNA-bind_8"/>
</dbReference>
<organism evidence="3 4">
    <name type="scientific">Cladophialophora carrionii CBS 160.54</name>
    <dbReference type="NCBI Taxonomy" id="1279043"/>
    <lineage>
        <taxon>Eukaryota</taxon>
        <taxon>Fungi</taxon>
        <taxon>Dikarya</taxon>
        <taxon>Ascomycota</taxon>
        <taxon>Pezizomycotina</taxon>
        <taxon>Eurotiomycetes</taxon>
        <taxon>Chaetothyriomycetidae</taxon>
        <taxon>Chaetothyriales</taxon>
        <taxon>Herpotrichiellaceae</taxon>
        <taxon>Cladophialophora</taxon>
    </lineage>
</organism>
<dbReference type="Pfam" id="PF22980">
    <property type="entry name" value="Myb_DNA-bind_8"/>
    <property type="match status" value="1"/>
</dbReference>
<dbReference type="AlphaFoldDB" id="V9DC82"/>
<feature type="region of interest" description="Disordered" evidence="1">
    <location>
        <begin position="89"/>
        <end position="180"/>
    </location>
</feature>